<feature type="domain" description="DUF4234" evidence="2">
    <location>
        <begin position="5"/>
        <end position="71"/>
    </location>
</feature>
<evidence type="ECO:0000259" key="2">
    <source>
        <dbReference type="Pfam" id="PF14018"/>
    </source>
</evidence>
<evidence type="ECO:0000313" key="3">
    <source>
        <dbReference type="EMBL" id="OPA81205.1"/>
    </source>
</evidence>
<keyword evidence="1" id="KW-0812">Transmembrane</keyword>
<organism evidence="3 4">
    <name type="scientific">Paenibacillus selenitireducens</name>
    <dbReference type="NCBI Taxonomy" id="1324314"/>
    <lineage>
        <taxon>Bacteria</taxon>
        <taxon>Bacillati</taxon>
        <taxon>Bacillota</taxon>
        <taxon>Bacilli</taxon>
        <taxon>Bacillales</taxon>
        <taxon>Paenibacillaceae</taxon>
        <taxon>Paenibacillus</taxon>
    </lineage>
</organism>
<name>A0A1T2XN25_9BACL</name>
<keyword evidence="1" id="KW-1133">Transmembrane helix</keyword>
<evidence type="ECO:0000256" key="1">
    <source>
        <dbReference type="SAM" id="Phobius"/>
    </source>
</evidence>
<gene>
    <name evidence="3" type="ORF">BVG16_02440</name>
</gene>
<sequence>MVHNRSIGLAIVLSFITCGFYGIYWMYKIFEETRILSGDREGSAGLDLVLTIITCGLYGFYAVYRASKRLYEAELAQGNPYASDESVLILIVYIFVSVISLAIIQSKINKMVGY</sequence>
<proteinExistence type="predicted"/>
<dbReference type="OrthoDB" id="192868at2"/>
<comment type="caution">
    <text evidence="3">The sequence shown here is derived from an EMBL/GenBank/DDBJ whole genome shotgun (WGS) entry which is preliminary data.</text>
</comment>
<feature type="transmembrane region" description="Helical" evidence="1">
    <location>
        <begin position="48"/>
        <end position="66"/>
    </location>
</feature>
<reference evidence="3 4" key="1">
    <citation type="submission" date="2017-01" db="EMBL/GenBank/DDBJ databases">
        <title>Genome analysis of Paenibacillus selenitrireducens ES3-24.</title>
        <authorList>
            <person name="Xu D."/>
            <person name="Yao R."/>
            <person name="Zheng S."/>
        </authorList>
    </citation>
    <scope>NUCLEOTIDE SEQUENCE [LARGE SCALE GENOMIC DNA]</scope>
    <source>
        <strain evidence="3 4">ES3-24</strain>
    </source>
</reference>
<dbReference type="Pfam" id="PF14018">
    <property type="entry name" value="DUF4234"/>
    <property type="match status" value="1"/>
</dbReference>
<dbReference type="AlphaFoldDB" id="A0A1T2XN25"/>
<keyword evidence="1" id="KW-0472">Membrane</keyword>
<dbReference type="Proteomes" id="UP000190188">
    <property type="component" value="Unassembled WGS sequence"/>
</dbReference>
<feature type="transmembrane region" description="Helical" evidence="1">
    <location>
        <begin position="6"/>
        <end position="27"/>
    </location>
</feature>
<protein>
    <recommendedName>
        <fullName evidence="2">DUF4234 domain-containing protein</fullName>
    </recommendedName>
</protein>
<dbReference type="InterPro" id="IPR025328">
    <property type="entry name" value="DUF4234"/>
</dbReference>
<feature type="transmembrane region" description="Helical" evidence="1">
    <location>
        <begin position="86"/>
        <end position="104"/>
    </location>
</feature>
<accession>A0A1T2XN25</accession>
<dbReference type="EMBL" id="MSZX01000001">
    <property type="protein sequence ID" value="OPA81205.1"/>
    <property type="molecule type" value="Genomic_DNA"/>
</dbReference>
<dbReference type="STRING" id="1324314.BVG16_02440"/>
<keyword evidence="4" id="KW-1185">Reference proteome</keyword>
<evidence type="ECO:0000313" key="4">
    <source>
        <dbReference type="Proteomes" id="UP000190188"/>
    </source>
</evidence>
<dbReference type="RefSeq" id="WP_078496936.1">
    <property type="nucleotide sequence ID" value="NZ_MSZX01000001.1"/>
</dbReference>